<dbReference type="Pfam" id="PF25994">
    <property type="entry name" value="HH_AprE"/>
    <property type="match status" value="1"/>
</dbReference>
<evidence type="ECO:0000256" key="4">
    <source>
        <dbReference type="ARBA" id="ARBA00022475"/>
    </source>
</evidence>
<keyword evidence="3 9" id="KW-0813">Transport</keyword>
<dbReference type="KEGG" id="daa:AKL17_3937"/>
<keyword evidence="8 9" id="KW-0472">Membrane</keyword>
<evidence type="ECO:0000256" key="3">
    <source>
        <dbReference type="ARBA" id="ARBA00022448"/>
    </source>
</evidence>
<dbReference type="GO" id="GO:0005886">
    <property type="term" value="C:plasma membrane"/>
    <property type="evidence" value="ECO:0007669"/>
    <property type="project" value="UniProtKB-SubCell"/>
</dbReference>
<evidence type="ECO:0000256" key="1">
    <source>
        <dbReference type="ARBA" id="ARBA00004377"/>
    </source>
</evidence>
<dbReference type="Proteomes" id="UP000076128">
    <property type="component" value="Chromosome"/>
</dbReference>
<dbReference type="InterPro" id="IPR010129">
    <property type="entry name" value="T1SS_HlyD"/>
</dbReference>
<evidence type="ECO:0000313" key="12">
    <source>
        <dbReference type="EMBL" id="AMY71159.1"/>
    </source>
</evidence>
<dbReference type="Gene3D" id="2.40.30.170">
    <property type="match status" value="1"/>
</dbReference>
<dbReference type="PANTHER" id="PTHR30386">
    <property type="entry name" value="MEMBRANE FUSION SUBUNIT OF EMRAB-TOLC MULTIDRUG EFFLUX PUMP"/>
    <property type="match status" value="1"/>
</dbReference>
<comment type="subcellular location">
    <subcellularLocation>
        <location evidence="1 9">Cell inner membrane</location>
        <topology evidence="1 9">Single-pass membrane protein</topology>
    </subcellularLocation>
</comment>
<keyword evidence="6 9" id="KW-0812">Transmembrane</keyword>
<dbReference type="STRING" id="1335048.AKL17_3937"/>
<keyword evidence="4 9" id="KW-1003">Cell membrane</keyword>
<evidence type="ECO:0000259" key="11">
    <source>
        <dbReference type="Pfam" id="PF26002"/>
    </source>
</evidence>
<feature type="transmembrane region" description="Helical" evidence="9">
    <location>
        <begin position="26"/>
        <end position="46"/>
    </location>
</feature>
<dbReference type="RefSeq" id="WP_066816094.1">
    <property type="nucleotide sequence ID" value="NZ_CP012661.1"/>
</dbReference>
<proteinExistence type="inferred from homology"/>
<feature type="domain" description="AprE-like long alpha-helical hairpin" evidence="10">
    <location>
        <begin position="102"/>
        <end position="304"/>
    </location>
</feature>
<evidence type="ECO:0000256" key="6">
    <source>
        <dbReference type="ARBA" id="ARBA00022692"/>
    </source>
</evidence>
<keyword evidence="5 9" id="KW-0997">Cell inner membrane</keyword>
<dbReference type="InterPro" id="IPR050739">
    <property type="entry name" value="MFP"/>
</dbReference>
<organism evidence="12 13">
    <name type="scientific">Frigidibacter mobilis</name>
    <dbReference type="NCBI Taxonomy" id="1335048"/>
    <lineage>
        <taxon>Bacteria</taxon>
        <taxon>Pseudomonadati</taxon>
        <taxon>Pseudomonadota</taxon>
        <taxon>Alphaproteobacteria</taxon>
        <taxon>Rhodobacterales</taxon>
        <taxon>Paracoccaceae</taxon>
        <taxon>Frigidibacter</taxon>
    </lineage>
</organism>
<sequence length="459" mass="49316">MRKLADAPSLSLRSSARVRTDLGRPLLLAALGAPLLLIAMVGWAIVTPISGAIITSGQAVAPGQNRKLQHLDGGIVTHIYSRNGDYVSAGQVLVALDPLPLRTNLGILHTRMAEALALQARLLAEQRDLTAPGSAVPLDMAAIAATPAASYLDPDESGEAELALVVAGQEQIRTARTALRASQSAQLIERVAQMEGQREGLDGLITSTTAQLGFAEEELRNLEALIAKGLTARPRLLEAQAGRANLQGQLARYRSDRAGFANSIRDAQLELARSDSEFRERVATDLRATTGQIEELVQQIVTYRARLERVQLRAPVDGLVHEMTATTLGGVIAPGETVAEIVPVSEGVEFDVRLDPGSIDQVHPGQEARLKFPAFDARTTPEIRGTVAGISPNTIEDERSGTSFYRVRIEVTPAELARLPEAPVPGMPVEAYLTTGERSALSWLLKPATDHMTRAFREN</sequence>
<evidence type="ECO:0000313" key="13">
    <source>
        <dbReference type="Proteomes" id="UP000076128"/>
    </source>
</evidence>
<dbReference type="Pfam" id="PF26002">
    <property type="entry name" value="Beta-barrel_AprE"/>
    <property type="match status" value="1"/>
</dbReference>
<name>A0A161GZR4_9RHOB</name>
<dbReference type="InterPro" id="IPR058781">
    <property type="entry name" value="HH_AprE-like"/>
</dbReference>
<dbReference type="GO" id="GO:0015031">
    <property type="term" value="P:protein transport"/>
    <property type="evidence" value="ECO:0007669"/>
    <property type="project" value="InterPro"/>
</dbReference>
<evidence type="ECO:0000259" key="10">
    <source>
        <dbReference type="Pfam" id="PF25994"/>
    </source>
</evidence>
<gene>
    <name evidence="12" type="ORF">AKL17_3937</name>
</gene>
<protein>
    <recommendedName>
        <fullName evidence="9">Membrane fusion protein (MFP) family protein</fullName>
    </recommendedName>
</protein>
<evidence type="ECO:0000256" key="8">
    <source>
        <dbReference type="ARBA" id="ARBA00023136"/>
    </source>
</evidence>
<reference evidence="12 13" key="1">
    <citation type="submission" date="2015-09" db="EMBL/GenBank/DDBJ databases">
        <title>Complete genome sequence of Defluviimonas alba cai42t isolated from an oilfield in Xinjiang.</title>
        <authorList>
            <person name="Geng S."/>
            <person name="Pan X."/>
            <person name="Wu X."/>
        </authorList>
    </citation>
    <scope>NUCLEOTIDE SEQUENCE [LARGE SCALE GENOMIC DNA]</scope>
    <source>
        <strain evidence="13">cai42</strain>
    </source>
</reference>
<evidence type="ECO:0000256" key="5">
    <source>
        <dbReference type="ARBA" id="ARBA00022519"/>
    </source>
</evidence>
<dbReference type="AlphaFoldDB" id="A0A161GZR4"/>
<dbReference type="PANTHER" id="PTHR30386:SF17">
    <property type="entry name" value="ALKALINE PROTEASE SECRETION PROTEIN APRE"/>
    <property type="match status" value="1"/>
</dbReference>
<feature type="domain" description="AprE-like beta-barrel" evidence="11">
    <location>
        <begin position="350"/>
        <end position="436"/>
    </location>
</feature>
<dbReference type="InterPro" id="IPR058982">
    <property type="entry name" value="Beta-barrel_AprE"/>
</dbReference>
<dbReference type="NCBIfam" id="TIGR01843">
    <property type="entry name" value="type_I_hlyD"/>
    <property type="match status" value="1"/>
</dbReference>
<dbReference type="OrthoDB" id="9810980at2"/>
<evidence type="ECO:0000256" key="2">
    <source>
        <dbReference type="ARBA" id="ARBA00009477"/>
    </source>
</evidence>
<evidence type="ECO:0000256" key="7">
    <source>
        <dbReference type="ARBA" id="ARBA00022989"/>
    </source>
</evidence>
<dbReference type="EMBL" id="CP012661">
    <property type="protein sequence ID" value="AMY71159.1"/>
    <property type="molecule type" value="Genomic_DNA"/>
</dbReference>
<comment type="similarity">
    <text evidence="2 9">Belongs to the membrane fusion protein (MFP) (TC 8.A.1) family.</text>
</comment>
<dbReference type="PRINTS" id="PR01490">
    <property type="entry name" value="RTXTOXIND"/>
</dbReference>
<keyword evidence="7 9" id="KW-1133">Transmembrane helix</keyword>
<evidence type="ECO:0000256" key="9">
    <source>
        <dbReference type="RuleBase" id="RU365093"/>
    </source>
</evidence>
<accession>A0A161GZR4</accession>
<keyword evidence="13" id="KW-1185">Reference proteome</keyword>